<gene>
    <name evidence="1" type="ORF">RDI58_010859</name>
</gene>
<dbReference type="EMBL" id="JBANQN010000004">
    <property type="protein sequence ID" value="KAK6791778.1"/>
    <property type="molecule type" value="Genomic_DNA"/>
</dbReference>
<name>A0AAN8TNP8_SOLBU</name>
<protein>
    <submittedName>
        <fullName evidence="1">Uncharacterized protein</fullName>
    </submittedName>
</protein>
<evidence type="ECO:0000313" key="2">
    <source>
        <dbReference type="Proteomes" id="UP001371456"/>
    </source>
</evidence>
<proteinExistence type="predicted"/>
<reference evidence="1 2" key="1">
    <citation type="submission" date="2024-02" db="EMBL/GenBank/DDBJ databases">
        <title>de novo genome assembly of Solanum bulbocastanum strain 11H21.</title>
        <authorList>
            <person name="Hosaka A.J."/>
        </authorList>
    </citation>
    <scope>NUCLEOTIDE SEQUENCE [LARGE SCALE GENOMIC DNA]</scope>
    <source>
        <tissue evidence="1">Young leaves</tissue>
    </source>
</reference>
<comment type="caution">
    <text evidence="1">The sequence shown here is derived from an EMBL/GenBank/DDBJ whole genome shotgun (WGS) entry which is preliminary data.</text>
</comment>
<accession>A0AAN8TNP8</accession>
<organism evidence="1 2">
    <name type="scientific">Solanum bulbocastanum</name>
    <name type="common">Wild potato</name>
    <dbReference type="NCBI Taxonomy" id="147425"/>
    <lineage>
        <taxon>Eukaryota</taxon>
        <taxon>Viridiplantae</taxon>
        <taxon>Streptophyta</taxon>
        <taxon>Embryophyta</taxon>
        <taxon>Tracheophyta</taxon>
        <taxon>Spermatophyta</taxon>
        <taxon>Magnoliopsida</taxon>
        <taxon>eudicotyledons</taxon>
        <taxon>Gunneridae</taxon>
        <taxon>Pentapetalae</taxon>
        <taxon>asterids</taxon>
        <taxon>lamiids</taxon>
        <taxon>Solanales</taxon>
        <taxon>Solanaceae</taxon>
        <taxon>Solanoideae</taxon>
        <taxon>Solaneae</taxon>
        <taxon>Solanum</taxon>
    </lineage>
</organism>
<sequence length="38" mass="4367">MIQIAMSFSEVLTIQQTHFYLVSIYQMEKSCSRVPGSI</sequence>
<dbReference type="Proteomes" id="UP001371456">
    <property type="component" value="Unassembled WGS sequence"/>
</dbReference>
<evidence type="ECO:0000313" key="1">
    <source>
        <dbReference type="EMBL" id="KAK6791778.1"/>
    </source>
</evidence>
<dbReference type="AlphaFoldDB" id="A0AAN8TNP8"/>
<keyword evidence="2" id="KW-1185">Reference proteome</keyword>